<protein>
    <submittedName>
        <fullName evidence="4">von Willebrand factor type A</fullName>
    </submittedName>
</protein>
<dbReference type="SMART" id="SM00327">
    <property type="entry name" value="VWA"/>
    <property type="match status" value="1"/>
</dbReference>
<proteinExistence type="predicted"/>
<feature type="signal peptide" evidence="2">
    <location>
        <begin position="1"/>
        <end position="30"/>
    </location>
</feature>
<sequence>MRTNPLTHATFACAAVMALLLGACSTPTRTAGPAADATMDELATVQAQARARHEARAAAERSRVREAAALHTPFAPSPASASAPTAALAYRIAPPPPPVRPLPRPETNTETYEAREDNPVRRAREVPVSTFSVDVDTGSYANVRRMLRDGYRPPADSVRVEEMLNYFDYGHPAPASREVPFKVTTELAPAPWNPARQLLMVGIKGYDVDKRELPPANLVLLVDTSGSMDDPAKLPLLKRAFAQLVPQLRAKDRVSIVAYAGHAGLVLPPTPGNRHGEILAALEGLHAAGSTNGGEGLRLAYAMARQGHVEGGVNRILLATDGDFNVGITDRNALLTLVADQRRSGIALSTLGFGSGNYNDAMAERLADAGNGQHLYIDTLDEARRALVQQMQATLLTIANDVKVQLEFNPAVVAEYRLVGYENRLLREEDFANDRVDAGDIGAGHEVTALYEITLAGSGAERLPPLRYGEAAPAAAAKANELAHLRLRYKLPGQDESRLIETPVLRSSLRTQASESLRFAAAVAGYADLLRGGRYVDRWSWDDVERTARGALGQDRFGLRHEFVRLVDSARALTRADAERGEPEA</sequence>
<reference evidence="4 5" key="1">
    <citation type="submission" date="2011-01" db="EMBL/GenBank/DDBJ databases">
        <title>Complete sequence of Pseudoxanthomonas suwonensis 11-1.</title>
        <authorList>
            <consortium name="US DOE Joint Genome Institute"/>
            <person name="Lucas S."/>
            <person name="Copeland A."/>
            <person name="Lapidus A."/>
            <person name="Cheng J.-F."/>
            <person name="Goodwin L."/>
            <person name="Pitluck S."/>
            <person name="Teshima H."/>
            <person name="Detter J.C."/>
            <person name="Han C."/>
            <person name="Tapia R."/>
            <person name="Land M."/>
            <person name="Hauser L."/>
            <person name="Kyrpides N."/>
            <person name="Ivanova N."/>
            <person name="Ovchinnikova G."/>
            <person name="Siebers A.K."/>
            <person name="Allgaier M."/>
            <person name="Thelen M.P."/>
            <person name="Hugenholtz P."/>
            <person name="Gladden J."/>
            <person name="Woyke T."/>
        </authorList>
    </citation>
    <scope>NUCLEOTIDE SEQUENCE [LARGE SCALE GENOMIC DNA]</scope>
    <source>
        <strain evidence="5">11-1</strain>
    </source>
</reference>
<evidence type="ECO:0000256" key="1">
    <source>
        <dbReference type="SAM" id="MobiDB-lite"/>
    </source>
</evidence>
<dbReference type="EMBL" id="CP002446">
    <property type="protein sequence ID" value="ADV27891.1"/>
    <property type="molecule type" value="Genomic_DNA"/>
</dbReference>
<name>E6WUW7_PSEUU</name>
<dbReference type="Pfam" id="PF12450">
    <property type="entry name" value="vWF_A"/>
    <property type="match status" value="1"/>
</dbReference>
<dbReference type="SUPFAM" id="SSF53300">
    <property type="entry name" value="vWA-like"/>
    <property type="match status" value="1"/>
</dbReference>
<accession>E6WUW7</accession>
<dbReference type="PROSITE" id="PS51257">
    <property type="entry name" value="PROKAR_LIPOPROTEIN"/>
    <property type="match status" value="1"/>
</dbReference>
<dbReference type="Gene3D" id="3.40.50.410">
    <property type="entry name" value="von Willebrand factor, type A domain"/>
    <property type="match status" value="1"/>
</dbReference>
<evidence type="ECO:0000313" key="5">
    <source>
        <dbReference type="Proteomes" id="UP000008632"/>
    </source>
</evidence>
<dbReference type="PROSITE" id="PS50234">
    <property type="entry name" value="VWFA"/>
    <property type="match status" value="1"/>
</dbReference>
<keyword evidence="2" id="KW-0732">Signal</keyword>
<dbReference type="Pfam" id="PF12034">
    <property type="entry name" value="YfbK_C"/>
    <property type="match status" value="1"/>
</dbReference>
<dbReference type="AlphaFoldDB" id="E6WUW7"/>
<dbReference type="InterPro" id="IPR021908">
    <property type="entry name" value="YfbK_C"/>
</dbReference>
<feature type="domain" description="VWFA" evidence="3">
    <location>
        <begin position="217"/>
        <end position="395"/>
    </location>
</feature>
<dbReference type="InterPro" id="IPR036465">
    <property type="entry name" value="vWFA_dom_sf"/>
</dbReference>
<dbReference type="InterPro" id="IPR051266">
    <property type="entry name" value="CLCR"/>
</dbReference>
<dbReference type="eggNOG" id="COG2304">
    <property type="taxonomic scope" value="Bacteria"/>
</dbReference>
<feature type="region of interest" description="Disordered" evidence="1">
    <location>
        <begin position="94"/>
        <end position="114"/>
    </location>
</feature>
<dbReference type="Proteomes" id="UP000008632">
    <property type="component" value="Chromosome"/>
</dbReference>
<organism evidence="4 5">
    <name type="scientific">Pseudoxanthomonas suwonensis (strain 11-1)</name>
    <dbReference type="NCBI Taxonomy" id="743721"/>
    <lineage>
        <taxon>Bacteria</taxon>
        <taxon>Pseudomonadati</taxon>
        <taxon>Pseudomonadota</taxon>
        <taxon>Gammaproteobacteria</taxon>
        <taxon>Lysobacterales</taxon>
        <taxon>Lysobacteraceae</taxon>
        <taxon>Pseudoxanthomonas</taxon>
    </lineage>
</organism>
<evidence type="ECO:0000313" key="4">
    <source>
        <dbReference type="EMBL" id="ADV27891.1"/>
    </source>
</evidence>
<feature type="compositionally biased region" description="Pro residues" evidence="1">
    <location>
        <begin position="94"/>
        <end position="104"/>
    </location>
</feature>
<dbReference type="InterPro" id="IPR022156">
    <property type="entry name" value="Uncharacterised_YfbK_N"/>
</dbReference>
<gene>
    <name evidence="4" type="ordered locus">Psesu_2055</name>
</gene>
<dbReference type="PANTHER" id="PTHR10579">
    <property type="entry name" value="CALCIUM-ACTIVATED CHLORIDE CHANNEL REGULATOR"/>
    <property type="match status" value="1"/>
</dbReference>
<evidence type="ECO:0000259" key="3">
    <source>
        <dbReference type="PROSITE" id="PS50234"/>
    </source>
</evidence>
<dbReference type="InterPro" id="IPR002035">
    <property type="entry name" value="VWF_A"/>
</dbReference>
<evidence type="ECO:0000256" key="2">
    <source>
        <dbReference type="SAM" id="SignalP"/>
    </source>
</evidence>
<keyword evidence="5" id="KW-1185">Reference proteome</keyword>
<dbReference type="RefSeq" id="WP_013535719.1">
    <property type="nucleotide sequence ID" value="NC_014924.1"/>
</dbReference>
<dbReference type="PANTHER" id="PTHR10579:SF43">
    <property type="entry name" value="ZINC FINGER (C3HC4-TYPE RING FINGER) FAMILY PROTEIN"/>
    <property type="match status" value="1"/>
</dbReference>
<dbReference type="KEGG" id="psu:Psesu_2055"/>
<dbReference type="Pfam" id="PF00092">
    <property type="entry name" value="VWA"/>
    <property type="match status" value="1"/>
</dbReference>
<dbReference type="CDD" id="cd01465">
    <property type="entry name" value="vWA_subgroup"/>
    <property type="match status" value="1"/>
</dbReference>
<feature type="chain" id="PRO_5003214573" evidence="2">
    <location>
        <begin position="31"/>
        <end position="585"/>
    </location>
</feature>
<dbReference type="STRING" id="743721.Psesu_2055"/>
<dbReference type="HOGENOM" id="CLU_019123_3_0_6"/>